<dbReference type="RefSeq" id="WP_143082390.1">
    <property type="nucleotide sequence ID" value="NZ_FOHX01000008.1"/>
</dbReference>
<gene>
    <name evidence="2" type="ORF">SAMN05421811_10861</name>
</gene>
<accession>A0A1I0KJB2</accession>
<dbReference type="InterPro" id="IPR016181">
    <property type="entry name" value="Acyl_CoA_acyltransferase"/>
</dbReference>
<dbReference type="GO" id="GO:0016747">
    <property type="term" value="F:acyltransferase activity, transferring groups other than amino-acyl groups"/>
    <property type="evidence" value="ECO:0007669"/>
    <property type="project" value="InterPro"/>
</dbReference>
<evidence type="ECO:0000313" key="2">
    <source>
        <dbReference type="EMBL" id="SEU24250.1"/>
    </source>
</evidence>
<protein>
    <submittedName>
        <fullName evidence="2">Ribosomal protein S18 acetylase RimI</fullName>
    </submittedName>
</protein>
<keyword evidence="3" id="KW-1185">Reference proteome</keyword>
<sequence length="283" mass="28807">MSAGPRPTAVRAATDADMPAVRRIARRFGLLSGWPQGADFLDAERAFGTLLIAPGGSAASDAASGEDAAGFGGTLRRADLTHLGDLFVLPDRQSGGVGRALLAELLAGDGPKVTFASSDPRALALYVRHGLRPWTPLLYLTGPAAPLPAPTVRAARPEEIADADARASGGARPGTLAWYAAQPDVTPHATGAGGYAFARRLGDGALIGPAGGATPGECADAVLGALAATGARTGRIAVPGPHPLVPLLLGAGWRIADQDTFMADEAALARLRPDRYVPHPDLG</sequence>
<feature type="domain" description="N-acetyltransferase" evidence="1">
    <location>
        <begin position="8"/>
        <end position="159"/>
    </location>
</feature>
<dbReference type="InterPro" id="IPR000182">
    <property type="entry name" value="GNAT_dom"/>
</dbReference>
<dbReference type="SUPFAM" id="SSF55729">
    <property type="entry name" value="Acyl-CoA N-acyltransferases (Nat)"/>
    <property type="match status" value="1"/>
</dbReference>
<keyword evidence="2" id="KW-0689">Ribosomal protein</keyword>
<evidence type="ECO:0000313" key="3">
    <source>
        <dbReference type="Proteomes" id="UP000199361"/>
    </source>
</evidence>
<dbReference type="PROSITE" id="PS51186">
    <property type="entry name" value="GNAT"/>
    <property type="match status" value="1"/>
</dbReference>
<organism evidence="2 3">
    <name type="scientific">Nonomuraea wenchangensis</name>
    <dbReference type="NCBI Taxonomy" id="568860"/>
    <lineage>
        <taxon>Bacteria</taxon>
        <taxon>Bacillati</taxon>
        <taxon>Actinomycetota</taxon>
        <taxon>Actinomycetes</taxon>
        <taxon>Streptosporangiales</taxon>
        <taxon>Streptosporangiaceae</taxon>
        <taxon>Nonomuraea</taxon>
    </lineage>
</organism>
<keyword evidence="2" id="KW-0687">Ribonucleoprotein</keyword>
<proteinExistence type="predicted"/>
<dbReference type="GO" id="GO:0005840">
    <property type="term" value="C:ribosome"/>
    <property type="evidence" value="ECO:0007669"/>
    <property type="project" value="UniProtKB-KW"/>
</dbReference>
<dbReference type="OrthoDB" id="3531165at2"/>
<dbReference type="Pfam" id="PF00583">
    <property type="entry name" value="Acetyltransf_1"/>
    <property type="match status" value="1"/>
</dbReference>
<name>A0A1I0KJB2_9ACTN</name>
<dbReference type="Gene3D" id="3.40.630.30">
    <property type="match status" value="1"/>
</dbReference>
<reference evidence="2 3" key="1">
    <citation type="submission" date="2016-10" db="EMBL/GenBank/DDBJ databases">
        <authorList>
            <person name="de Groot N.N."/>
        </authorList>
    </citation>
    <scope>NUCLEOTIDE SEQUENCE [LARGE SCALE GENOMIC DNA]</scope>
    <source>
        <strain evidence="2 3">CGMCC 4.5598</strain>
    </source>
</reference>
<evidence type="ECO:0000259" key="1">
    <source>
        <dbReference type="PROSITE" id="PS51186"/>
    </source>
</evidence>
<dbReference type="AlphaFoldDB" id="A0A1I0KJB2"/>
<dbReference type="STRING" id="568860.SAMN05421811_10861"/>
<dbReference type="Proteomes" id="UP000199361">
    <property type="component" value="Unassembled WGS sequence"/>
</dbReference>
<dbReference type="EMBL" id="FOHX01000008">
    <property type="protein sequence ID" value="SEU24250.1"/>
    <property type="molecule type" value="Genomic_DNA"/>
</dbReference>
<dbReference type="CDD" id="cd04301">
    <property type="entry name" value="NAT_SF"/>
    <property type="match status" value="1"/>
</dbReference>